<sequence>MLNFIHWNVNPEIFHLGSLSVRWYGLLFAGGFLLGYSIGERMLKSENVSQKWIDSLFFYIIIATIVGARLGHVFFYGWDYYSQHPGEIIKVWHGGLASHGGAIGILLAMYIHSRLVTKRTMLWTLDRIVVPTALVAAFIRTGNLMNSEIYGIQTSLPWGFIFERNGEEFAKHPTQIYEALAYLLSFGILMFLYRKTSAKNRPGLLLGAFFILIFTARFFIEFIKEDQEAFESGMMLNMGQWLSVPFVLIGLTLVIRAIKKPEVVFNNR</sequence>
<keyword evidence="2 7" id="KW-1003">Cell membrane</keyword>
<dbReference type="EC" id="2.5.1.145" evidence="7"/>
<keyword evidence="6 7" id="KW-0472">Membrane</keyword>
<dbReference type="EMBL" id="QWGR01000006">
    <property type="protein sequence ID" value="RIJ48060.1"/>
    <property type="molecule type" value="Genomic_DNA"/>
</dbReference>
<gene>
    <name evidence="7 8" type="primary">lgt</name>
    <name evidence="8" type="ORF">D1614_12775</name>
</gene>
<evidence type="ECO:0000313" key="9">
    <source>
        <dbReference type="Proteomes" id="UP000265926"/>
    </source>
</evidence>
<evidence type="ECO:0000313" key="8">
    <source>
        <dbReference type="EMBL" id="RIJ48060.1"/>
    </source>
</evidence>
<comment type="function">
    <text evidence="7">Catalyzes the transfer of the diacylglyceryl group from phosphatidylglycerol to the sulfhydryl group of the N-terminal cysteine of a prolipoprotein, the first step in the formation of mature lipoproteins.</text>
</comment>
<dbReference type="NCBIfam" id="TIGR00544">
    <property type="entry name" value="lgt"/>
    <property type="match status" value="1"/>
</dbReference>
<comment type="catalytic activity">
    <reaction evidence="7">
        <text>L-cysteinyl-[prolipoprotein] + a 1,2-diacyl-sn-glycero-3-phospho-(1'-sn-glycerol) = an S-1,2-diacyl-sn-glyceryl-L-cysteinyl-[prolipoprotein] + sn-glycerol 1-phosphate + H(+)</text>
        <dbReference type="Rhea" id="RHEA:56712"/>
        <dbReference type="Rhea" id="RHEA-COMP:14679"/>
        <dbReference type="Rhea" id="RHEA-COMP:14680"/>
        <dbReference type="ChEBI" id="CHEBI:15378"/>
        <dbReference type="ChEBI" id="CHEBI:29950"/>
        <dbReference type="ChEBI" id="CHEBI:57685"/>
        <dbReference type="ChEBI" id="CHEBI:64716"/>
        <dbReference type="ChEBI" id="CHEBI:140658"/>
        <dbReference type="EC" id="2.5.1.145"/>
    </reaction>
</comment>
<dbReference type="GO" id="GO:0042158">
    <property type="term" value="P:lipoprotein biosynthetic process"/>
    <property type="evidence" value="ECO:0007669"/>
    <property type="project" value="UniProtKB-UniRule"/>
</dbReference>
<feature type="transmembrane region" description="Helical" evidence="7">
    <location>
        <begin position="20"/>
        <end position="36"/>
    </location>
</feature>
<evidence type="ECO:0000256" key="3">
    <source>
        <dbReference type="ARBA" id="ARBA00022679"/>
    </source>
</evidence>
<dbReference type="GO" id="GO:0008961">
    <property type="term" value="F:phosphatidylglycerol-prolipoprotein diacylglyceryl transferase activity"/>
    <property type="evidence" value="ECO:0007669"/>
    <property type="project" value="UniProtKB-UniRule"/>
</dbReference>
<dbReference type="AlphaFoldDB" id="A0A399SVJ1"/>
<evidence type="ECO:0000256" key="2">
    <source>
        <dbReference type="ARBA" id="ARBA00022475"/>
    </source>
</evidence>
<dbReference type="PANTHER" id="PTHR30589">
    <property type="entry name" value="PROLIPOPROTEIN DIACYLGLYCERYL TRANSFERASE"/>
    <property type="match status" value="1"/>
</dbReference>
<dbReference type="Pfam" id="PF01790">
    <property type="entry name" value="LGT"/>
    <property type="match status" value="1"/>
</dbReference>
<reference evidence="8 9" key="1">
    <citation type="submission" date="2018-08" db="EMBL/GenBank/DDBJ databases">
        <title>Pallidiluteibacterium maritimus gen. nov., sp. nov., isolated from coastal sediment.</title>
        <authorList>
            <person name="Zhou L.Y."/>
        </authorList>
    </citation>
    <scope>NUCLEOTIDE SEQUENCE [LARGE SCALE GENOMIC DNA]</scope>
    <source>
        <strain evidence="8 9">XSD2</strain>
    </source>
</reference>
<comment type="pathway">
    <text evidence="7">Protein modification; lipoprotein biosynthesis (diacylglyceryl transfer).</text>
</comment>
<dbReference type="GO" id="GO:0005886">
    <property type="term" value="C:plasma membrane"/>
    <property type="evidence" value="ECO:0007669"/>
    <property type="project" value="UniProtKB-SubCell"/>
</dbReference>
<dbReference type="OrthoDB" id="871140at2"/>
<keyword evidence="5 7" id="KW-1133">Transmembrane helix</keyword>
<proteinExistence type="inferred from homology"/>
<feature type="binding site" evidence="7">
    <location>
        <position position="140"/>
    </location>
    <ligand>
        <name>a 1,2-diacyl-sn-glycero-3-phospho-(1'-sn-glycerol)</name>
        <dbReference type="ChEBI" id="CHEBI:64716"/>
    </ligand>
</feature>
<evidence type="ECO:0000256" key="4">
    <source>
        <dbReference type="ARBA" id="ARBA00022692"/>
    </source>
</evidence>
<accession>A0A399SVJ1</accession>
<feature type="transmembrane region" description="Helical" evidence="7">
    <location>
        <begin position="240"/>
        <end position="258"/>
    </location>
</feature>
<comment type="subcellular location">
    <subcellularLocation>
        <location evidence="7">Cell membrane</location>
        <topology evidence="7">Multi-pass membrane protein</topology>
    </subcellularLocation>
</comment>
<keyword evidence="9" id="KW-1185">Reference proteome</keyword>
<evidence type="ECO:0000256" key="5">
    <source>
        <dbReference type="ARBA" id="ARBA00022989"/>
    </source>
</evidence>
<name>A0A399SVJ1_9BACT</name>
<dbReference type="HAMAP" id="MF_01147">
    <property type="entry name" value="Lgt"/>
    <property type="match status" value="1"/>
</dbReference>
<feature type="transmembrane region" description="Helical" evidence="7">
    <location>
        <begin position="90"/>
        <end position="110"/>
    </location>
</feature>
<comment type="similarity">
    <text evidence="1 7">Belongs to the Lgt family.</text>
</comment>
<evidence type="ECO:0000256" key="7">
    <source>
        <dbReference type="HAMAP-Rule" id="MF_01147"/>
    </source>
</evidence>
<dbReference type="InterPro" id="IPR001640">
    <property type="entry name" value="Lgt"/>
</dbReference>
<keyword evidence="8" id="KW-0449">Lipoprotein</keyword>
<dbReference type="Proteomes" id="UP000265926">
    <property type="component" value="Unassembled WGS sequence"/>
</dbReference>
<organism evidence="8 9">
    <name type="scientific">Maribellus luteus</name>
    <dbReference type="NCBI Taxonomy" id="2305463"/>
    <lineage>
        <taxon>Bacteria</taxon>
        <taxon>Pseudomonadati</taxon>
        <taxon>Bacteroidota</taxon>
        <taxon>Bacteroidia</taxon>
        <taxon>Marinilabiliales</taxon>
        <taxon>Prolixibacteraceae</taxon>
        <taxon>Maribellus</taxon>
    </lineage>
</organism>
<dbReference type="PANTHER" id="PTHR30589:SF0">
    <property type="entry name" value="PHOSPHATIDYLGLYCEROL--PROLIPOPROTEIN DIACYLGLYCERYL TRANSFERASE"/>
    <property type="match status" value="1"/>
</dbReference>
<dbReference type="UniPathway" id="UPA00664"/>
<comment type="caution">
    <text evidence="8">The sequence shown here is derived from an EMBL/GenBank/DDBJ whole genome shotgun (WGS) entry which is preliminary data.</text>
</comment>
<evidence type="ECO:0000256" key="6">
    <source>
        <dbReference type="ARBA" id="ARBA00023136"/>
    </source>
</evidence>
<protein>
    <recommendedName>
        <fullName evidence="7">Phosphatidylglycerol--prolipoprotein diacylglyceryl transferase</fullName>
        <ecNumber evidence="7">2.5.1.145</ecNumber>
    </recommendedName>
</protein>
<evidence type="ECO:0000256" key="1">
    <source>
        <dbReference type="ARBA" id="ARBA00007150"/>
    </source>
</evidence>
<feature type="transmembrane region" description="Helical" evidence="7">
    <location>
        <begin position="56"/>
        <end position="78"/>
    </location>
</feature>
<keyword evidence="4 7" id="KW-0812">Transmembrane</keyword>
<keyword evidence="3 7" id="KW-0808">Transferase</keyword>
<feature type="transmembrane region" description="Helical" evidence="7">
    <location>
        <begin position="204"/>
        <end position="220"/>
    </location>
</feature>